<dbReference type="RefSeq" id="WP_305425965.1">
    <property type="nucleotide sequence ID" value="NZ_CP117430.1"/>
</dbReference>
<accession>A0ABY9GWR7</accession>
<evidence type="ECO:0000313" key="3">
    <source>
        <dbReference type="Proteomes" id="UP001230768"/>
    </source>
</evidence>
<name>A0ABY9GWR7_9PSED</name>
<protein>
    <submittedName>
        <fullName evidence="2">Uncharacterized protein</fullName>
    </submittedName>
</protein>
<feature type="compositionally biased region" description="Polar residues" evidence="1">
    <location>
        <begin position="144"/>
        <end position="154"/>
    </location>
</feature>
<evidence type="ECO:0000313" key="2">
    <source>
        <dbReference type="EMBL" id="WLI20244.1"/>
    </source>
</evidence>
<proteinExistence type="predicted"/>
<reference evidence="2 3" key="1">
    <citation type="submission" date="2023-02" db="EMBL/GenBank/DDBJ databases">
        <title>Evolution of Hrp T3SS in non-pathogenic Pseudomonas fluorescens.</title>
        <authorList>
            <person name="Liao K."/>
            <person name="Wei H."/>
            <person name="Gu Y."/>
        </authorList>
    </citation>
    <scope>NUCLEOTIDE SEQUENCE [LARGE SCALE GENOMIC DNA]</scope>
    <source>
        <strain evidence="2 3">FP607</strain>
    </source>
</reference>
<gene>
    <name evidence="2" type="ORF">PSH88_09510</name>
</gene>
<dbReference type="Proteomes" id="UP001230768">
    <property type="component" value="Chromosome"/>
</dbReference>
<feature type="region of interest" description="Disordered" evidence="1">
    <location>
        <begin position="139"/>
        <end position="162"/>
    </location>
</feature>
<evidence type="ECO:0000256" key="1">
    <source>
        <dbReference type="SAM" id="MobiDB-lite"/>
    </source>
</evidence>
<keyword evidence="3" id="KW-1185">Reference proteome</keyword>
<dbReference type="EMBL" id="CP117430">
    <property type="protein sequence ID" value="WLI20244.1"/>
    <property type="molecule type" value="Genomic_DNA"/>
</dbReference>
<organism evidence="2 3">
    <name type="scientific">Pseudomonas wuhanensis</name>
    <dbReference type="NCBI Taxonomy" id="2954098"/>
    <lineage>
        <taxon>Bacteria</taxon>
        <taxon>Pseudomonadati</taxon>
        <taxon>Pseudomonadota</taxon>
        <taxon>Gammaproteobacteria</taxon>
        <taxon>Pseudomonadales</taxon>
        <taxon>Pseudomonadaceae</taxon>
        <taxon>Pseudomonas</taxon>
    </lineage>
</organism>
<sequence length="162" mass="17836">MIEEIEELMMHWGRQHCLIGDGPGLGSPMATIMQYGGSAPRGTPGSRDLLLNGGGGMDYVACEVAAAVAQLGRQSEKGAKLAALAHNRYLANPPLPVRRQLQLLGLPEDGDRTYRNWVHRMHQQVQLILTVRTATTRNYDRRSGSAQTNLTRASSVKRRLAY</sequence>